<dbReference type="Proteomes" id="UP000076798">
    <property type="component" value="Unassembled WGS sequence"/>
</dbReference>
<proteinExistence type="predicted"/>
<name>A0A166AX06_9AGAM</name>
<protein>
    <submittedName>
        <fullName evidence="2">Uncharacterized protein</fullName>
    </submittedName>
</protein>
<dbReference type="AlphaFoldDB" id="A0A166AX06"/>
<organism evidence="2 3">
    <name type="scientific">Sistotremastrum suecicum HHB10207 ss-3</name>
    <dbReference type="NCBI Taxonomy" id="1314776"/>
    <lineage>
        <taxon>Eukaryota</taxon>
        <taxon>Fungi</taxon>
        <taxon>Dikarya</taxon>
        <taxon>Basidiomycota</taxon>
        <taxon>Agaricomycotina</taxon>
        <taxon>Agaricomycetes</taxon>
        <taxon>Sistotremastrales</taxon>
        <taxon>Sistotremastraceae</taxon>
        <taxon>Sistotremastrum</taxon>
    </lineage>
</organism>
<feature type="region of interest" description="Disordered" evidence="1">
    <location>
        <begin position="95"/>
        <end position="121"/>
    </location>
</feature>
<dbReference type="STRING" id="1314776.A0A166AX06"/>
<evidence type="ECO:0000313" key="2">
    <source>
        <dbReference type="EMBL" id="KZT35769.1"/>
    </source>
</evidence>
<evidence type="ECO:0000313" key="3">
    <source>
        <dbReference type="Proteomes" id="UP000076798"/>
    </source>
</evidence>
<accession>A0A166AX06</accession>
<gene>
    <name evidence="2" type="ORF">SISSUDRAFT_129693</name>
</gene>
<sequence length="602" mass="67424">MVDQVGTAALAVSFVAFIVAILQVTQQYAATAYDYRRCSRKTIGAWARNTKRKWIWSEVRFEITFSAPRITLRPRPTPYTAKLTVLKEDTYSDGLVPTSDQSRSEKSQPDGLPSSTLPGYDPPNLNLIIDATDDNHQYCFIPYSLASQRGEYYNAKDKPWFLHSTGSIPEARCSWLNLLQYTTLSDVSFTITERRSSYDYIPEGATRPLASMDQKSFLTLMSLFRISWRGRGVDGVFSGASDIAEVSTRDIMNFGRTYYFNSRDTSDSNRLLIDAQARGTKYYIPSERARAAMFNSFDLGFATAQTHTYLEVISSLKAAGLGGETAEFVGAFYKANNRWSLGLAEAIVSWAYPSMPKAIDEERDDFKSVFSAMPTMASLGNPIVVFMLCPASSLALSTSENPASTAPPATAAATATPQSTIRSWAEDYLHERPSFSSLVLPHLRWLAAQPPSSKNVVYLRVPWSRALPCLDGIVALDTDLETDLLQGLDTQERLRLKSMMFRFQIRYQCRAFKEASAAADESATWRDRLDLIAARNGIKLVADIQKHFDGDARKAQHVLMNRWMRGCLWTIHNANCPAQNIRELECSLSSEWLLDSSTIYIA</sequence>
<keyword evidence="3" id="KW-1185">Reference proteome</keyword>
<dbReference type="EMBL" id="KV428128">
    <property type="protein sequence ID" value="KZT35769.1"/>
    <property type="molecule type" value="Genomic_DNA"/>
</dbReference>
<evidence type="ECO:0000256" key="1">
    <source>
        <dbReference type="SAM" id="MobiDB-lite"/>
    </source>
</evidence>
<reference evidence="2 3" key="1">
    <citation type="journal article" date="2016" name="Mol. Biol. Evol.">
        <title>Comparative Genomics of Early-Diverging Mushroom-Forming Fungi Provides Insights into the Origins of Lignocellulose Decay Capabilities.</title>
        <authorList>
            <person name="Nagy L.G."/>
            <person name="Riley R."/>
            <person name="Tritt A."/>
            <person name="Adam C."/>
            <person name="Daum C."/>
            <person name="Floudas D."/>
            <person name="Sun H."/>
            <person name="Yadav J.S."/>
            <person name="Pangilinan J."/>
            <person name="Larsson K.H."/>
            <person name="Matsuura K."/>
            <person name="Barry K."/>
            <person name="Labutti K."/>
            <person name="Kuo R."/>
            <person name="Ohm R.A."/>
            <person name="Bhattacharya S.S."/>
            <person name="Shirouzu T."/>
            <person name="Yoshinaga Y."/>
            <person name="Martin F.M."/>
            <person name="Grigoriev I.V."/>
            <person name="Hibbett D.S."/>
        </authorList>
    </citation>
    <scope>NUCLEOTIDE SEQUENCE [LARGE SCALE GENOMIC DNA]</scope>
    <source>
        <strain evidence="2 3">HHB10207 ss-3</strain>
    </source>
</reference>
<dbReference type="OrthoDB" id="5227693at2759"/>